<dbReference type="Pfam" id="PF00486">
    <property type="entry name" value="Trans_reg_C"/>
    <property type="match status" value="1"/>
</dbReference>
<dbReference type="Gene3D" id="1.10.10.10">
    <property type="entry name" value="Winged helix-like DNA-binding domain superfamily/Winged helix DNA-binding domain"/>
    <property type="match status" value="1"/>
</dbReference>
<dbReference type="SUPFAM" id="SSF46894">
    <property type="entry name" value="C-terminal effector domain of the bipartite response regulators"/>
    <property type="match status" value="1"/>
</dbReference>
<dbReference type="InterPro" id="IPR016032">
    <property type="entry name" value="Sig_transdc_resp-reg_C-effctor"/>
</dbReference>
<dbReference type="SUPFAM" id="SSF48452">
    <property type="entry name" value="TPR-like"/>
    <property type="match status" value="1"/>
</dbReference>
<dbReference type="GO" id="GO:0006355">
    <property type="term" value="P:regulation of DNA-templated transcription"/>
    <property type="evidence" value="ECO:0007669"/>
    <property type="project" value="InterPro"/>
</dbReference>
<evidence type="ECO:0000256" key="1">
    <source>
        <dbReference type="ARBA" id="ARBA00023125"/>
    </source>
</evidence>
<comment type="caution">
    <text evidence="4">The sequence shown here is derived from an EMBL/GenBank/DDBJ whole genome shotgun (WGS) entry which is preliminary data.</text>
</comment>
<evidence type="ECO:0000259" key="3">
    <source>
        <dbReference type="PROSITE" id="PS51755"/>
    </source>
</evidence>
<reference evidence="4 5" key="1">
    <citation type="submission" date="2018-07" db="EMBL/GenBank/DDBJ databases">
        <title>Diversity of Mesorhizobium strains in Brazil.</title>
        <authorList>
            <person name="Helene L.C.F."/>
            <person name="Dall'Agnol R."/>
            <person name="Delamuta J.R.M."/>
            <person name="Hungria M."/>
        </authorList>
    </citation>
    <scope>NUCLEOTIDE SEQUENCE [LARGE SCALE GENOMIC DNA]</scope>
    <source>
        <strain evidence="4 5">AC99b</strain>
    </source>
</reference>
<evidence type="ECO:0000256" key="2">
    <source>
        <dbReference type="PROSITE-ProRule" id="PRU01091"/>
    </source>
</evidence>
<dbReference type="OrthoDB" id="9807521at2"/>
<gene>
    <name evidence="4" type="ORF">DPM33_26795</name>
</gene>
<dbReference type="InterPro" id="IPR011990">
    <property type="entry name" value="TPR-like_helical_dom_sf"/>
</dbReference>
<protein>
    <submittedName>
        <fullName evidence="4">CadC-family transcriptional regulator</fullName>
    </submittedName>
</protein>
<evidence type="ECO:0000313" key="4">
    <source>
        <dbReference type="EMBL" id="RAZ86957.1"/>
    </source>
</evidence>
<keyword evidence="1 2" id="KW-0238">DNA-binding</keyword>
<evidence type="ECO:0000313" key="5">
    <source>
        <dbReference type="Proteomes" id="UP000251558"/>
    </source>
</evidence>
<dbReference type="Proteomes" id="UP000251558">
    <property type="component" value="Unassembled WGS sequence"/>
</dbReference>
<organism evidence="4 5">
    <name type="scientific">Mesorhizobium hawassense</name>
    <dbReference type="NCBI Taxonomy" id="1209954"/>
    <lineage>
        <taxon>Bacteria</taxon>
        <taxon>Pseudomonadati</taxon>
        <taxon>Pseudomonadota</taxon>
        <taxon>Alphaproteobacteria</taxon>
        <taxon>Hyphomicrobiales</taxon>
        <taxon>Phyllobacteriaceae</taxon>
        <taxon>Mesorhizobium</taxon>
    </lineage>
</organism>
<dbReference type="InterPro" id="IPR001867">
    <property type="entry name" value="OmpR/PhoB-type_DNA-bd"/>
</dbReference>
<accession>A0A330HQL2</accession>
<dbReference type="Gene3D" id="1.25.40.10">
    <property type="entry name" value="Tetratricopeptide repeat domain"/>
    <property type="match status" value="1"/>
</dbReference>
<dbReference type="SMART" id="SM00862">
    <property type="entry name" value="Trans_reg_C"/>
    <property type="match status" value="1"/>
</dbReference>
<proteinExistence type="predicted"/>
<dbReference type="EMBL" id="QMBP01000016">
    <property type="protein sequence ID" value="RAZ86957.1"/>
    <property type="molecule type" value="Genomic_DNA"/>
</dbReference>
<dbReference type="CDD" id="cd00383">
    <property type="entry name" value="trans_reg_C"/>
    <property type="match status" value="1"/>
</dbReference>
<dbReference type="RefSeq" id="WP_112100405.1">
    <property type="nucleotide sequence ID" value="NZ_QMBP01000016.1"/>
</dbReference>
<dbReference type="GO" id="GO:0003677">
    <property type="term" value="F:DNA binding"/>
    <property type="evidence" value="ECO:0007669"/>
    <property type="project" value="UniProtKB-UniRule"/>
</dbReference>
<feature type="DNA-binding region" description="OmpR/PhoB-type" evidence="2">
    <location>
        <begin position="1"/>
        <end position="97"/>
    </location>
</feature>
<keyword evidence="5" id="KW-1185">Reference proteome</keyword>
<dbReference type="Gene3D" id="3.40.50.10070">
    <property type="entry name" value="TolB, N-terminal domain"/>
    <property type="match status" value="1"/>
</dbReference>
<sequence length="514" mass="56721">MTTFEFSGHRLDLRKGRLQRGGHDVDLRAKSLSLLTYLLENAGRVVGKDELVEAVWPNIAVSDDSLTQCMKDIRKALGADADGLIRTVLRRGYVIDEDRVRRIGDRDVSAAAGAGEGAGDAPSIAVLPFENLSGDPAQDYFADGMVDEIITALSRMRWLFVIARNSSFAYKGQADGLKRAGAELGVRYVLTGSVRKAGDHIRLTGQLIDQPSGKTIWANRYDGTMADVFDLQDRFAENVVGAIQPSILSAEIERSRRKRPESLAAYDYVLRAFPLAWSLERAQNEEAGTLLDRAIAVEPDYPLALSLLAWCHLQRAAYNWTETPSAARTEGLRLAQKGAALSGDDPMVLAVLGAAHSFARDYDVADMHLARARTLDPNSAWAWLRSAWLDVYRERPEAAIEKFEHFERLSPRDPMGYMAEIGIGTAHFVAARYEEALVMIQRGVSRQPGAWWGLRQLVTALSHAGRKDEARRACLRLLEVYPGLTIARICDASPFEADTSERIAAGLREAGLPE</sequence>
<dbReference type="PROSITE" id="PS51755">
    <property type="entry name" value="OMPR_PHOB"/>
    <property type="match status" value="1"/>
</dbReference>
<dbReference type="GO" id="GO:0000160">
    <property type="term" value="P:phosphorelay signal transduction system"/>
    <property type="evidence" value="ECO:0007669"/>
    <property type="project" value="InterPro"/>
</dbReference>
<feature type="domain" description="OmpR/PhoB-type" evidence="3">
    <location>
        <begin position="1"/>
        <end position="97"/>
    </location>
</feature>
<dbReference type="InterPro" id="IPR036388">
    <property type="entry name" value="WH-like_DNA-bd_sf"/>
</dbReference>
<dbReference type="AlphaFoldDB" id="A0A330HQL2"/>
<name>A0A330HQL2_9HYPH</name>